<gene>
    <name evidence="1" type="ORF">DERYTH_LOCUS25595</name>
</gene>
<sequence>YGISYGVRSISELTDSQILNIIDQVTEKARDMLTIGQEQNHMTEKFEPEVNAPTTAPIPLTYISNSSGPVNMPAIPYDARAPYINVALKEYPYLSLYNSDRHNDAYEFKNSGLCPGCGEKHTEGKVVGRCIKGSYYIKCRSSPNEKEIKISALPKTISSITHQA</sequence>
<feature type="non-terminal residue" evidence="1">
    <location>
        <position position="1"/>
    </location>
</feature>
<feature type="non-terminal residue" evidence="1">
    <location>
        <position position="164"/>
    </location>
</feature>
<comment type="caution">
    <text evidence="1">The sequence shown here is derived from an EMBL/GenBank/DDBJ whole genome shotgun (WGS) entry which is preliminary data.</text>
</comment>
<keyword evidence="2" id="KW-1185">Reference proteome</keyword>
<dbReference type="Proteomes" id="UP000789405">
    <property type="component" value="Unassembled WGS sequence"/>
</dbReference>
<evidence type="ECO:0000313" key="1">
    <source>
        <dbReference type="EMBL" id="CAG8812284.1"/>
    </source>
</evidence>
<proteinExistence type="predicted"/>
<reference evidence="1" key="1">
    <citation type="submission" date="2021-06" db="EMBL/GenBank/DDBJ databases">
        <authorList>
            <person name="Kallberg Y."/>
            <person name="Tangrot J."/>
            <person name="Rosling A."/>
        </authorList>
    </citation>
    <scope>NUCLEOTIDE SEQUENCE</scope>
    <source>
        <strain evidence="1">MA453B</strain>
    </source>
</reference>
<accession>A0A9N9K6C1</accession>
<dbReference type="OrthoDB" id="2437588at2759"/>
<protein>
    <submittedName>
        <fullName evidence="1">11207_t:CDS:1</fullName>
    </submittedName>
</protein>
<evidence type="ECO:0000313" key="2">
    <source>
        <dbReference type="Proteomes" id="UP000789405"/>
    </source>
</evidence>
<dbReference type="AlphaFoldDB" id="A0A9N9K6C1"/>
<name>A0A9N9K6C1_9GLOM</name>
<organism evidence="1 2">
    <name type="scientific">Dentiscutata erythropus</name>
    <dbReference type="NCBI Taxonomy" id="1348616"/>
    <lineage>
        <taxon>Eukaryota</taxon>
        <taxon>Fungi</taxon>
        <taxon>Fungi incertae sedis</taxon>
        <taxon>Mucoromycota</taxon>
        <taxon>Glomeromycotina</taxon>
        <taxon>Glomeromycetes</taxon>
        <taxon>Diversisporales</taxon>
        <taxon>Gigasporaceae</taxon>
        <taxon>Dentiscutata</taxon>
    </lineage>
</organism>
<dbReference type="EMBL" id="CAJVPY010048609">
    <property type="protein sequence ID" value="CAG8812284.1"/>
    <property type="molecule type" value="Genomic_DNA"/>
</dbReference>